<feature type="coiled-coil region" evidence="1">
    <location>
        <begin position="66"/>
        <end position="167"/>
    </location>
</feature>
<feature type="coiled-coil region" evidence="1">
    <location>
        <begin position="202"/>
        <end position="366"/>
    </location>
</feature>
<keyword evidence="4" id="KW-1185">Reference proteome</keyword>
<reference evidence="3" key="1">
    <citation type="submission" date="2021-01" db="EMBL/GenBank/DDBJ databases">
        <authorList>
            <consortium name="Genoscope - CEA"/>
            <person name="William W."/>
        </authorList>
    </citation>
    <scope>NUCLEOTIDE SEQUENCE</scope>
</reference>
<feature type="coiled-coil region" evidence="1">
    <location>
        <begin position="395"/>
        <end position="460"/>
    </location>
</feature>
<feature type="compositionally biased region" description="Polar residues" evidence="2">
    <location>
        <begin position="15"/>
        <end position="28"/>
    </location>
</feature>
<dbReference type="EMBL" id="CAJJDM010000077">
    <property type="protein sequence ID" value="CAD8085664.1"/>
    <property type="molecule type" value="Genomic_DNA"/>
</dbReference>
<protein>
    <submittedName>
        <fullName evidence="3">Uncharacterized protein</fullName>
    </submittedName>
</protein>
<proteinExistence type="predicted"/>
<dbReference type="Proteomes" id="UP000688137">
    <property type="component" value="Unassembled WGS sequence"/>
</dbReference>
<dbReference type="AlphaFoldDB" id="A0A8S1NG30"/>
<evidence type="ECO:0000313" key="3">
    <source>
        <dbReference type="EMBL" id="CAD8085664.1"/>
    </source>
</evidence>
<evidence type="ECO:0000313" key="4">
    <source>
        <dbReference type="Proteomes" id="UP000688137"/>
    </source>
</evidence>
<keyword evidence="1" id="KW-0175">Coiled coil</keyword>
<evidence type="ECO:0000256" key="2">
    <source>
        <dbReference type="SAM" id="MobiDB-lite"/>
    </source>
</evidence>
<comment type="caution">
    <text evidence="3">The sequence shown here is derived from an EMBL/GenBank/DDBJ whole genome shotgun (WGS) entry which is preliminary data.</text>
</comment>
<name>A0A8S1NG30_PARPR</name>
<dbReference type="OMA" id="YESRISN"/>
<accession>A0A8S1NG30</accession>
<feature type="region of interest" description="Disordered" evidence="2">
    <location>
        <begin position="15"/>
        <end position="41"/>
    </location>
</feature>
<gene>
    <name evidence="3" type="ORF">PPRIM_AZ9-3.1.T0740250</name>
</gene>
<organism evidence="3 4">
    <name type="scientific">Paramecium primaurelia</name>
    <dbReference type="NCBI Taxonomy" id="5886"/>
    <lineage>
        <taxon>Eukaryota</taxon>
        <taxon>Sar</taxon>
        <taxon>Alveolata</taxon>
        <taxon>Ciliophora</taxon>
        <taxon>Intramacronucleata</taxon>
        <taxon>Oligohymenophorea</taxon>
        <taxon>Peniculida</taxon>
        <taxon>Parameciidae</taxon>
        <taxon>Paramecium</taxon>
    </lineage>
</organism>
<sequence>MQYQQQRISTIQEYKYASQTKSARSNTPKTRDSRYEFSQDSIRTSNEYRSSKLTPEINQFLMACEIERLSAENDKLKFRIKEMQDNTQDKHNLVQQIMDLTNRLNDMSNIIEIYKHEKSELIIQTTTLQKEIQNQKQQQTDFYESRISNLLNEVDNLTSQLREFETFKINEMQILRNELEFAMKTEIERTTKKQELNSQFQREFLEGELKKWKELCNQKQKENDDLKNVILQKELNKQKELENQLLSYKNETERLNKLQITKQEEVEIWKQKYLKIQFINNDYQKLQIENQQYIDKFSAQEDRITLLTSQLNQYRQQIDNANALTQAEKNKTSQIFAQLTEMDKKKSEFENRYKNLLFEVDKLNEINKSKEQLFISQNIKIEEFQHSLIQYRSLNEEKTQEVENLRKFIIQLQQQIVKLEEQIDQLKRFQENCRVLSIEIDRLNEENKEQDLELRQWRMQYADQGFFIKQLQDQLCMIVVLISEIESLRSRLLEKDLEVEEARRSSLAPYKI</sequence>
<evidence type="ECO:0000256" key="1">
    <source>
        <dbReference type="SAM" id="Coils"/>
    </source>
</evidence>